<feature type="non-terminal residue" evidence="1">
    <location>
        <position position="43"/>
    </location>
</feature>
<gene>
    <name evidence="1" type="ORF">SAMN02927937_02620</name>
</gene>
<protein>
    <submittedName>
        <fullName evidence="1">Uncharacterized protein</fullName>
    </submittedName>
</protein>
<dbReference type="EMBL" id="FNXE01000052">
    <property type="protein sequence ID" value="SEH99601.1"/>
    <property type="molecule type" value="Genomic_DNA"/>
</dbReference>
<dbReference type="PROSITE" id="PS51257">
    <property type="entry name" value="PROKAR_LIPOPROTEIN"/>
    <property type="match status" value="1"/>
</dbReference>
<name>A0A1H6MPG6_9FLAO</name>
<evidence type="ECO:0000313" key="1">
    <source>
        <dbReference type="EMBL" id="SEH99601.1"/>
    </source>
</evidence>
<reference evidence="2" key="1">
    <citation type="submission" date="2016-10" db="EMBL/GenBank/DDBJ databases">
        <authorList>
            <person name="Varghese N."/>
            <person name="Submissions S."/>
        </authorList>
    </citation>
    <scope>NUCLEOTIDE SEQUENCE [LARGE SCALE GENOMIC DNA]</scope>
    <source>
        <strain evidence="2">CGMCC 1.10825</strain>
    </source>
</reference>
<sequence length="43" mass="5181">MIQQLRILLIYFFLITGTTSCQGQTTELLTEEQQLRKEMDEWM</sequence>
<accession>A0A1H6MPG6</accession>
<dbReference type="AlphaFoldDB" id="A0A1H6MPG6"/>
<dbReference type="Proteomes" id="UP000199634">
    <property type="component" value="Unassembled WGS sequence"/>
</dbReference>
<organism evidence="1 2">
    <name type="scientific">Paenimyroides marinum</name>
    <dbReference type="NCBI Taxonomy" id="1159016"/>
    <lineage>
        <taxon>Bacteria</taxon>
        <taxon>Pseudomonadati</taxon>
        <taxon>Bacteroidota</taxon>
        <taxon>Flavobacteriia</taxon>
        <taxon>Flavobacteriales</taxon>
        <taxon>Flavobacteriaceae</taxon>
        <taxon>Paenimyroides</taxon>
    </lineage>
</organism>
<keyword evidence="2" id="KW-1185">Reference proteome</keyword>
<proteinExistence type="predicted"/>
<evidence type="ECO:0000313" key="2">
    <source>
        <dbReference type="Proteomes" id="UP000199634"/>
    </source>
</evidence>